<dbReference type="EMBL" id="LOJF01000015">
    <property type="protein sequence ID" value="KUH57602.1"/>
    <property type="molecule type" value="Genomic_DNA"/>
</dbReference>
<dbReference type="STRING" id="1299998.AUL39_10685"/>
<evidence type="ECO:0000259" key="1">
    <source>
        <dbReference type="Pfam" id="PF14267"/>
    </source>
</evidence>
<comment type="caution">
    <text evidence="2">The sequence shown here is derived from an EMBL/GenBank/DDBJ whole genome shotgun (WGS) entry which is preliminary data.</text>
</comment>
<dbReference type="Proteomes" id="UP000054078">
    <property type="component" value="Unassembled WGS sequence"/>
</dbReference>
<evidence type="ECO:0000313" key="2">
    <source>
        <dbReference type="EMBL" id="KUH57602.1"/>
    </source>
</evidence>
<evidence type="ECO:0000313" key="3">
    <source>
        <dbReference type="Proteomes" id="UP000054078"/>
    </source>
</evidence>
<keyword evidence="3" id="KW-1185">Reference proteome</keyword>
<dbReference type="InterPro" id="IPR025579">
    <property type="entry name" value="DUF4357"/>
</dbReference>
<gene>
    <name evidence="2" type="ORF">AUL39_10685</name>
</gene>
<feature type="domain" description="DUF4357" evidence="1">
    <location>
        <begin position="228"/>
        <end position="268"/>
    </location>
</feature>
<dbReference type="CDD" id="cd10447">
    <property type="entry name" value="GIY-YIG_unchar_2"/>
    <property type="match status" value="1"/>
</dbReference>
<proteinExistence type="predicted"/>
<name>A0A100YUE4_TRASO</name>
<dbReference type="RefSeq" id="WP_059056139.1">
    <property type="nucleotide sequence ID" value="NZ_LOJF01000015.1"/>
</dbReference>
<organism evidence="2 3">
    <name type="scientific">Tractidigestivibacter scatoligenes</name>
    <name type="common">Olsenella scatoligenes</name>
    <dbReference type="NCBI Taxonomy" id="1299998"/>
    <lineage>
        <taxon>Bacteria</taxon>
        <taxon>Bacillati</taxon>
        <taxon>Actinomycetota</taxon>
        <taxon>Coriobacteriia</taxon>
        <taxon>Coriobacteriales</taxon>
        <taxon>Atopobiaceae</taxon>
        <taxon>Tractidigestivibacter</taxon>
    </lineage>
</organism>
<dbReference type="AlphaFoldDB" id="A0A100YUE4"/>
<protein>
    <recommendedName>
        <fullName evidence="1">DUF4357 domain-containing protein</fullName>
    </recommendedName>
</protein>
<reference evidence="2 3" key="1">
    <citation type="submission" date="2015-12" db="EMBL/GenBank/DDBJ databases">
        <title>Draft Genome Sequence of Olsenella scatoligenes SK9K4T; a Producer of 3-Methylindole- (skatole) and 4-Methylphenol- (p-cresol) Isolated from Pig Feces.</title>
        <authorList>
            <person name="Li X."/>
            <person name="Borg B."/>
            <person name="Canibe N."/>
        </authorList>
    </citation>
    <scope>NUCLEOTIDE SEQUENCE [LARGE SCALE GENOMIC DNA]</scope>
    <source>
        <strain evidence="2 3">SK9K4</strain>
    </source>
</reference>
<dbReference type="OrthoDB" id="2656488at2"/>
<sequence>MIELTTMTVRLIGSEPDGIRICHVEGESLTTVVVPRELLSEAKRLPDIPKRGIYYLLDEDHGVIGRVYAGQTTQGLARLDAHKSRKEFWNKAVMFLDDESNMDRDVLDALEADAIGYVRTHGSYETDNLETPQPYVNPYKEQTVKRLHKSILFRMAVLGYGLDRTDTAVAAGHALFHTRRNGIVANGCYDERTGRFTVLAGSQVDLSRPVLKNVGASEARKELFGEGSGVSTLRDDVAFGSPSSAAVFVLGGSQNGWTEWTNEAGETLDAAYRGKGTETR</sequence>
<accession>A0A100YUE4</accession>
<dbReference type="Pfam" id="PF14267">
    <property type="entry name" value="DUF4357"/>
    <property type="match status" value="1"/>
</dbReference>